<feature type="compositionally biased region" description="Low complexity" evidence="1">
    <location>
        <begin position="290"/>
        <end position="304"/>
    </location>
</feature>
<comment type="caution">
    <text evidence="2">The sequence shown here is derived from an EMBL/GenBank/DDBJ whole genome shotgun (WGS) entry which is preliminary data.</text>
</comment>
<dbReference type="PANTHER" id="PTHR24274:SF1">
    <property type="entry name" value="CILIA- AND FLAGELLA-ASSOCIATED PROTEIN 161"/>
    <property type="match status" value="1"/>
</dbReference>
<dbReference type="InterPro" id="IPR055325">
    <property type="entry name" value="CF161"/>
</dbReference>
<dbReference type="GO" id="GO:0060271">
    <property type="term" value="P:cilium assembly"/>
    <property type="evidence" value="ECO:0007669"/>
    <property type="project" value="TreeGrafter"/>
</dbReference>
<sequence>MTHVRTYNPSVRVANWNEDIQLEEDTLKDFLERKERGELLIQKTHGLSETFLQNTSLSVTRDGEVHFGDVVMIMNKGARDQTKYSTSQDPRKDSVLSVCPDFSGDSSRVSVSGSQSGTPTKRNTFIITSIDGTPNGQPLRYGQPFHFQAVHNNFLLHSDRVSFQTCAKRSRHQAVSLVDAPSFLTQWQIINFNPQLRMEYEGAPVPANEPIIINHVKTNQDIAIEQDFTVRSPFGREYEVSANTYLDSHKAEMEVNHFMLVLGAPGSDVCKVEDAKAQVLTGPQPSMGITDSSGTSAGTSAYTSEQSSRQQTGNISQ</sequence>
<dbReference type="InterPro" id="IPR036300">
    <property type="entry name" value="MIR_dom_sf"/>
</dbReference>
<proteinExistence type="predicted"/>
<dbReference type="EMBL" id="CAIIXF020000010">
    <property type="protein sequence ID" value="CAH1795952.1"/>
    <property type="molecule type" value="Genomic_DNA"/>
</dbReference>
<keyword evidence="3" id="KW-1185">Reference proteome</keyword>
<dbReference type="OrthoDB" id="2126411at2759"/>
<dbReference type="AlphaFoldDB" id="A0A8J1XTA4"/>
<dbReference type="Pfam" id="PF24569">
    <property type="entry name" value="CFAP161"/>
    <property type="match status" value="1"/>
</dbReference>
<evidence type="ECO:0000313" key="2">
    <source>
        <dbReference type="EMBL" id="CAH1795952.1"/>
    </source>
</evidence>
<dbReference type="Proteomes" id="UP000749559">
    <property type="component" value="Unassembled WGS sequence"/>
</dbReference>
<gene>
    <name evidence="2" type="ORF">OFUS_LOCUS20417</name>
</gene>
<accession>A0A8J1XTA4</accession>
<protein>
    <submittedName>
        <fullName evidence="2">Uncharacterized protein</fullName>
    </submittedName>
</protein>
<dbReference type="SUPFAM" id="SSF82109">
    <property type="entry name" value="MIR domain"/>
    <property type="match status" value="1"/>
</dbReference>
<reference evidence="2" key="1">
    <citation type="submission" date="2022-03" db="EMBL/GenBank/DDBJ databases">
        <authorList>
            <person name="Martin C."/>
        </authorList>
    </citation>
    <scope>NUCLEOTIDE SEQUENCE</scope>
</reference>
<evidence type="ECO:0000256" key="1">
    <source>
        <dbReference type="SAM" id="MobiDB-lite"/>
    </source>
</evidence>
<dbReference type="GO" id="GO:0031514">
    <property type="term" value="C:motile cilium"/>
    <property type="evidence" value="ECO:0007669"/>
    <property type="project" value="TreeGrafter"/>
</dbReference>
<organism evidence="2 3">
    <name type="scientific">Owenia fusiformis</name>
    <name type="common">Polychaete worm</name>
    <dbReference type="NCBI Taxonomy" id="6347"/>
    <lineage>
        <taxon>Eukaryota</taxon>
        <taxon>Metazoa</taxon>
        <taxon>Spiralia</taxon>
        <taxon>Lophotrochozoa</taxon>
        <taxon>Annelida</taxon>
        <taxon>Polychaeta</taxon>
        <taxon>Sedentaria</taxon>
        <taxon>Canalipalpata</taxon>
        <taxon>Sabellida</taxon>
        <taxon>Oweniida</taxon>
        <taxon>Oweniidae</taxon>
        <taxon>Owenia</taxon>
    </lineage>
</organism>
<dbReference type="Gene3D" id="2.80.10.50">
    <property type="match status" value="1"/>
</dbReference>
<name>A0A8J1XTA4_OWEFU</name>
<dbReference type="PANTHER" id="PTHR24274">
    <property type="entry name" value="CILIA- AND FLAGELLA-ASSOCIATED PROTEIN 161"/>
    <property type="match status" value="1"/>
</dbReference>
<feature type="compositionally biased region" description="Polar residues" evidence="1">
    <location>
        <begin position="305"/>
        <end position="317"/>
    </location>
</feature>
<feature type="region of interest" description="Disordered" evidence="1">
    <location>
        <begin position="281"/>
        <end position="317"/>
    </location>
</feature>
<evidence type="ECO:0000313" key="3">
    <source>
        <dbReference type="Proteomes" id="UP000749559"/>
    </source>
</evidence>